<dbReference type="AlphaFoldDB" id="X1AS49"/>
<dbReference type="GO" id="GO:0051536">
    <property type="term" value="F:iron-sulfur cluster binding"/>
    <property type="evidence" value="ECO:0007669"/>
    <property type="project" value="UniProtKB-KW"/>
</dbReference>
<evidence type="ECO:0000313" key="5">
    <source>
        <dbReference type="EMBL" id="GAG72147.1"/>
    </source>
</evidence>
<proteinExistence type="predicted"/>
<accession>X1AS49</accession>
<dbReference type="InterPro" id="IPR004461">
    <property type="entry name" value="CO_DH/Ac-CoA_synth_bsu"/>
</dbReference>
<keyword evidence="3" id="KW-0411">Iron-sulfur</keyword>
<comment type="caution">
    <text evidence="5">The sequence shown here is derived from an EMBL/GenBank/DDBJ whole genome shotgun (WGS) entry which is preliminary data.</text>
</comment>
<organism evidence="5">
    <name type="scientific">marine sediment metagenome</name>
    <dbReference type="NCBI Taxonomy" id="412755"/>
    <lineage>
        <taxon>unclassified sequences</taxon>
        <taxon>metagenomes</taxon>
        <taxon>ecological metagenomes</taxon>
    </lineage>
</organism>
<dbReference type="Gene3D" id="1.10.8.190">
    <property type="entry name" value="Carbon monoxide dehydrogenase alpha subunit. Chain M, domain 1"/>
    <property type="match status" value="1"/>
</dbReference>
<evidence type="ECO:0000256" key="3">
    <source>
        <dbReference type="ARBA" id="ARBA00023014"/>
    </source>
</evidence>
<dbReference type="GO" id="GO:0006084">
    <property type="term" value="P:acetyl-CoA metabolic process"/>
    <property type="evidence" value="ECO:0007669"/>
    <property type="project" value="InterPro"/>
</dbReference>
<evidence type="ECO:0000259" key="4">
    <source>
        <dbReference type="Pfam" id="PF18537"/>
    </source>
</evidence>
<dbReference type="PANTHER" id="PTHR42281">
    <property type="match status" value="1"/>
</dbReference>
<evidence type="ECO:0000256" key="2">
    <source>
        <dbReference type="ARBA" id="ARBA00023004"/>
    </source>
</evidence>
<dbReference type="InterPro" id="IPR011254">
    <property type="entry name" value="Prismane-like_sf"/>
</dbReference>
<dbReference type="PANTHER" id="PTHR42281:SF1">
    <property type="entry name" value="ACETYL-COA DECARBONYLASE_SYNTHASE COMPLEX SUBUNIT BETA 1"/>
    <property type="match status" value="1"/>
</dbReference>
<reference evidence="5" key="1">
    <citation type="journal article" date="2014" name="Front. Microbiol.">
        <title>High frequency of phylogenetically diverse reductive dehalogenase-homologous genes in deep subseafloor sedimentary metagenomes.</title>
        <authorList>
            <person name="Kawai M."/>
            <person name="Futagami T."/>
            <person name="Toyoda A."/>
            <person name="Takaki Y."/>
            <person name="Nishi S."/>
            <person name="Hori S."/>
            <person name="Arai W."/>
            <person name="Tsubouchi T."/>
            <person name="Morono Y."/>
            <person name="Uchiyama I."/>
            <person name="Ito T."/>
            <person name="Fujiyama A."/>
            <person name="Inagaki F."/>
            <person name="Takami H."/>
        </authorList>
    </citation>
    <scope>NUCLEOTIDE SEQUENCE</scope>
    <source>
        <strain evidence="5">Expedition CK06-06</strain>
    </source>
</reference>
<dbReference type="Gene3D" id="3.40.50.2030">
    <property type="match status" value="1"/>
</dbReference>
<dbReference type="GO" id="GO:0046872">
    <property type="term" value="F:metal ion binding"/>
    <property type="evidence" value="ECO:0007669"/>
    <property type="project" value="UniProtKB-KW"/>
</dbReference>
<dbReference type="SUPFAM" id="SSF56821">
    <property type="entry name" value="Prismane protein-like"/>
    <property type="match status" value="1"/>
</dbReference>
<dbReference type="InterPro" id="IPR041350">
    <property type="entry name" value="CODH_A_N"/>
</dbReference>
<dbReference type="InterPro" id="IPR016099">
    <property type="entry name" value="Prismane-like_a/b-sand"/>
</dbReference>
<dbReference type="Pfam" id="PF18537">
    <property type="entry name" value="CODH_A_N"/>
    <property type="match status" value="1"/>
</dbReference>
<protein>
    <recommendedName>
        <fullName evidence="4">Carbon monoxide dehydrogenase subunit alpha,N-terminal domain-containing protein</fullName>
    </recommendedName>
</protein>
<gene>
    <name evidence="5" type="ORF">S01H4_05653</name>
</gene>
<dbReference type="EMBL" id="BART01001660">
    <property type="protein sequence ID" value="GAG72147.1"/>
    <property type="molecule type" value="Genomic_DNA"/>
</dbReference>
<feature type="non-terminal residue" evidence="5">
    <location>
        <position position="216"/>
    </location>
</feature>
<feature type="domain" description="Carbon monoxide dehydrogenase subunit alpha ,N-terminal" evidence="4">
    <location>
        <begin position="22"/>
        <end position="110"/>
    </location>
</feature>
<keyword evidence="1" id="KW-0479">Metal-binding</keyword>
<keyword evidence="2" id="KW-0408">Iron</keyword>
<dbReference type="GO" id="GO:0043885">
    <property type="term" value="F:anaerobic carbon-monoxide dehydrogenase activity"/>
    <property type="evidence" value="ECO:0007669"/>
    <property type="project" value="InterPro"/>
</dbReference>
<name>X1AS49_9ZZZZ</name>
<sequence>MSKIIASAVIRGAHQKVKEAQEILDKSLEQFGPKQEVEFPNTGYYLPIIYGITGIAIKKLGDMQPVLDEAKKLLPPVPKDKVWLPYLGNALDAGMATLFAEEIMEAIKYVMGPNPVEGIWLGAAEDMTIRERGIEFVDGSAPGFAAVIGATPTNDIAVKIARELQQKSIYVLMSGNTNGKAFAEQLTEEGVDLGWETRLVPFGKEIGATVYSAGFA</sequence>
<evidence type="ECO:0000256" key="1">
    <source>
        <dbReference type="ARBA" id="ARBA00022723"/>
    </source>
</evidence>